<accession>A0A8X6UXT3</accession>
<evidence type="ECO:0000313" key="1">
    <source>
        <dbReference type="EMBL" id="GFX96871.1"/>
    </source>
</evidence>
<sequence length="234" mass="26632">MTPRALLSTYACGVYNSLSLCPQILKIPSQSHNLLPEIEDYRHLQHIAPAILHSDNGKEFSNHVISELCAMWKGAKIVHEKTRHGPTQGSVERVNQGIQNMLTVWVNDNDTNKWSYGLPFFQFAMKDYTTVFMMPCLFNRREASLPGYPITNIETKKQLEETFEENLSSVHTDVSNSKKNIGEELQHTTSSYKSLIEQQEFISFKRAAAKDNILIQAGKMYIMNLKKIFSSSNG</sequence>
<reference evidence="1" key="1">
    <citation type="submission" date="2020-08" db="EMBL/GenBank/DDBJ databases">
        <title>Multicomponent nature underlies the extraordinary mechanical properties of spider dragline silk.</title>
        <authorList>
            <person name="Kono N."/>
            <person name="Nakamura H."/>
            <person name="Mori M."/>
            <person name="Yoshida Y."/>
            <person name="Ohtoshi R."/>
            <person name="Malay A.D."/>
            <person name="Moran D.A.P."/>
            <person name="Tomita M."/>
            <person name="Numata K."/>
            <person name="Arakawa K."/>
        </authorList>
    </citation>
    <scope>NUCLEOTIDE SEQUENCE</scope>
</reference>
<dbReference type="SUPFAM" id="SSF53098">
    <property type="entry name" value="Ribonuclease H-like"/>
    <property type="match status" value="1"/>
</dbReference>
<dbReference type="InterPro" id="IPR012337">
    <property type="entry name" value="RNaseH-like_sf"/>
</dbReference>
<comment type="caution">
    <text evidence="1">The sequence shown here is derived from an EMBL/GenBank/DDBJ whole genome shotgun (WGS) entry which is preliminary data.</text>
</comment>
<evidence type="ECO:0000313" key="2">
    <source>
        <dbReference type="Proteomes" id="UP000887159"/>
    </source>
</evidence>
<dbReference type="InterPro" id="IPR036397">
    <property type="entry name" value="RNaseH_sf"/>
</dbReference>
<keyword evidence="2" id="KW-1185">Reference proteome</keyword>
<dbReference type="EMBL" id="BMAU01021195">
    <property type="protein sequence ID" value="GFX96871.1"/>
    <property type="molecule type" value="Genomic_DNA"/>
</dbReference>
<organism evidence="1 2">
    <name type="scientific">Trichonephila clavipes</name>
    <name type="common">Golden silk orbweaver</name>
    <name type="synonym">Nephila clavipes</name>
    <dbReference type="NCBI Taxonomy" id="2585209"/>
    <lineage>
        <taxon>Eukaryota</taxon>
        <taxon>Metazoa</taxon>
        <taxon>Ecdysozoa</taxon>
        <taxon>Arthropoda</taxon>
        <taxon>Chelicerata</taxon>
        <taxon>Arachnida</taxon>
        <taxon>Araneae</taxon>
        <taxon>Araneomorphae</taxon>
        <taxon>Entelegynae</taxon>
        <taxon>Araneoidea</taxon>
        <taxon>Nephilidae</taxon>
        <taxon>Trichonephila</taxon>
    </lineage>
</organism>
<protein>
    <submittedName>
        <fullName evidence="1">KRAB-A domain-containing protein 2</fullName>
    </submittedName>
</protein>
<dbReference type="AlphaFoldDB" id="A0A8X6UXT3"/>
<dbReference type="GO" id="GO:0003676">
    <property type="term" value="F:nucleic acid binding"/>
    <property type="evidence" value="ECO:0007669"/>
    <property type="project" value="InterPro"/>
</dbReference>
<name>A0A8X6UXT3_TRICX</name>
<proteinExistence type="predicted"/>
<dbReference type="Gene3D" id="3.30.420.10">
    <property type="entry name" value="Ribonuclease H-like superfamily/Ribonuclease H"/>
    <property type="match status" value="1"/>
</dbReference>
<dbReference type="Proteomes" id="UP000887159">
    <property type="component" value="Unassembled WGS sequence"/>
</dbReference>
<gene>
    <name evidence="1" type="primary">KRBA2_20</name>
    <name evidence="1" type="ORF">TNCV_1996031</name>
</gene>